<dbReference type="Pfam" id="PF15640">
    <property type="entry name" value="Tox-MPTase4"/>
    <property type="match status" value="1"/>
</dbReference>
<comment type="caution">
    <text evidence="3">The sequence shown here is derived from an EMBL/GenBank/DDBJ whole genome shotgun (WGS) entry which is preliminary data.</text>
</comment>
<sequence length="762" mass="86592">MTFINQNNGFDWQSSNDGALFENLFPDDSSADLLEPSHEGSPGVAALSPNEPDVDPDPGKIVIYVGRYDYNDMVSASKGYLKSRFDVDPMGCQLHYISGRKDALFVCLGSKLFYYLKDKTSAGLNETIRIIHAFCRKNDKTFAFTADEIFKAFQKEIQDGTFILANVPQERRQTYALHVNQLYNNLEKPNDPKSLELVAKILDLTQQMSIEASATVSAIAEEASNPWRNNYLYADNSPFSLDDLQRLYKQLKASDNATEKFKNGDFKTAEELVDHVNRFFAAKNSSMRFLIHYPFLKLSKKQREKLILLFVDADERITSRASINSDLSDGDIVLVLFYYCNQAERLAIIKSLEADEKLYQLLSLSYFDCFNQLAYLIGNTFMESIADKESLVNTYIEEGHGLYLNTNLFGTHNKEGFDDENKKITFEIKTNRLLSLLDETSPIRALIEEGTDTFPTSLTPERQYKPLDLVVIVPVADFTFAEKDFVAGETYLMPACMAYCLFKDDTKNSWLTTLNIAFQIALCFTGVGGIVSAVRAGSVAAAVLGVTDIVVGVGGVVVNSVPEIERKHPEFVKYYNYFTYIYTVLRLSASAKKAYDSRKKELASEADLTPEDMDWMNRKTTVGNLGGKLLSVQQLRRLRKILSEHGVELIVEGAKTKKFKDMWFYMRSKGYPGGFNAVTKQFFLRSDATEIVAFHELAHFNHWKMAKERYSDLTDLAKETYVWEQILKNRHLWTKEELIDSLNYINSFMLSNNKKLITVKGL</sequence>
<evidence type="ECO:0000256" key="1">
    <source>
        <dbReference type="SAM" id="MobiDB-lite"/>
    </source>
</evidence>
<dbReference type="InterPro" id="IPR028912">
    <property type="entry name" value="Tox-MPTase4_dom"/>
</dbReference>
<dbReference type="Proteomes" id="UP000535020">
    <property type="component" value="Unassembled WGS sequence"/>
</dbReference>
<protein>
    <recommendedName>
        <fullName evidence="2">Tox-MPTase4 domain-containing protein</fullName>
    </recommendedName>
</protein>
<reference evidence="3 4" key="1">
    <citation type="submission" date="2020-07" db="EMBL/GenBank/DDBJ databases">
        <authorList>
            <person name="Sun Q."/>
        </authorList>
    </citation>
    <scope>NUCLEOTIDE SEQUENCE [LARGE SCALE GENOMIC DNA]</scope>
    <source>
        <strain evidence="3 4">MAH-1</strain>
    </source>
</reference>
<accession>A0A7Y8Y024</accession>
<feature type="region of interest" description="Disordered" evidence="1">
    <location>
        <begin position="32"/>
        <end position="53"/>
    </location>
</feature>
<proteinExistence type="predicted"/>
<keyword evidence="4" id="KW-1185">Reference proteome</keyword>
<feature type="domain" description="Tox-MPTase4" evidence="2">
    <location>
        <begin position="617"/>
        <end position="747"/>
    </location>
</feature>
<dbReference type="AlphaFoldDB" id="A0A7Y8Y024"/>
<organism evidence="3 4">
    <name type="scientific">Flavobacterium agri</name>
    <dbReference type="NCBI Taxonomy" id="2743471"/>
    <lineage>
        <taxon>Bacteria</taxon>
        <taxon>Pseudomonadati</taxon>
        <taxon>Bacteroidota</taxon>
        <taxon>Flavobacteriia</taxon>
        <taxon>Flavobacteriales</taxon>
        <taxon>Flavobacteriaceae</taxon>
        <taxon>Flavobacterium</taxon>
    </lineage>
</organism>
<gene>
    <name evidence="3" type="ORF">HZF10_04170</name>
</gene>
<evidence type="ECO:0000313" key="4">
    <source>
        <dbReference type="Proteomes" id="UP000535020"/>
    </source>
</evidence>
<dbReference type="RefSeq" id="WP_176004929.1">
    <property type="nucleotide sequence ID" value="NZ_JABWMI010000006.1"/>
</dbReference>
<dbReference type="EMBL" id="JACBJI010000002">
    <property type="protein sequence ID" value="NYA70104.1"/>
    <property type="molecule type" value="Genomic_DNA"/>
</dbReference>
<evidence type="ECO:0000313" key="3">
    <source>
        <dbReference type="EMBL" id="NYA70104.1"/>
    </source>
</evidence>
<evidence type="ECO:0000259" key="2">
    <source>
        <dbReference type="Pfam" id="PF15640"/>
    </source>
</evidence>
<name>A0A7Y8Y024_9FLAO</name>